<evidence type="ECO:0000256" key="2">
    <source>
        <dbReference type="ARBA" id="ARBA00022658"/>
    </source>
</evidence>
<dbReference type="InterPro" id="IPR035892">
    <property type="entry name" value="C2_domain_sf"/>
</dbReference>
<dbReference type="InterPro" id="IPR046770">
    <property type="entry name" value="DOCKER_Lobe_B"/>
</dbReference>
<dbReference type="InterPro" id="IPR043161">
    <property type="entry name" value="DOCK_C_lobe_A"/>
</dbReference>
<dbReference type="GO" id="GO:0005085">
    <property type="term" value="F:guanyl-nucleotide exchange factor activity"/>
    <property type="evidence" value="ECO:0007669"/>
    <property type="project" value="UniProtKB-KW"/>
</dbReference>
<dbReference type="PANTHER" id="PTHR23317:SF76">
    <property type="entry name" value="LD20667P"/>
    <property type="match status" value="1"/>
</dbReference>
<name>A0AAV1JJM1_9NEOP</name>
<dbReference type="PANTHER" id="PTHR23317">
    <property type="entry name" value="DEDICATOR OF CYTOKINESIS DOCK"/>
    <property type="match status" value="1"/>
</dbReference>
<feature type="compositionally biased region" description="Basic and acidic residues" evidence="4">
    <location>
        <begin position="1300"/>
        <end position="1310"/>
    </location>
</feature>
<dbReference type="Pfam" id="PF06920">
    <property type="entry name" value="DHR-2_Lobe_A"/>
    <property type="match status" value="1"/>
</dbReference>
<gene>
    <name evidence="7" type="ORF">LNINA_LOCUS8876</name>
</gene>
<evidence type="ECO:0000313" key="7">
    <source>
        <dbReference type="EMBL" id="CAK1549593.1"/>
    </source>
</evidence>
<evidence type="ECO:0000256" key="1">
    <source>
        <dbReference type="ARBA" id="ARBA00022553"/>
    </source>
</evidence>
<dbReference type="PROSITE" id="PS51651">
    <property type="entry name" value="DOCKER"/>
    <property type="match status" value="1"/>
</dbReference>
<dbReference type="InterPro" id="IPR026791">
    <property type="entry name" value="DOCK"/>
</dbReference>
<dbReference type="FunFam" id="1.20.58.740:FF:000002">
    <property type="entry name" value="Dedicator of cytokinesis protein 7"/>
    <property type="match status" value="1"/>
</dbReference>
<dbReference type="Pfam" id="PF11878">
    <property type="entry name" value="DOCK_C-D_N"/>
    <property type="match status" value="1"/>
</dbReference>
<feature type="domain" description="C2 DOCK-type" evidence="5">
    <location>
        <begin position="575"/>
        <end position="749"/>
    </location>
</feature>
<dbReference type="InterPro" id="IPR027007">
    <property type="entry name" value="C2_DOCK-type_domain"/>
</dbReference>
<feature type="domain" description="DOCKER" evidence="6">
    <location>
        <begin position="1533"/>
        <end position="1953"/>
    </location>
</feature>
<dbReference type="InterPro" id="IPR046773">
    <property type="entry name" value="DOCKER_Lobe_C"/>
</dbReference>
<reference evidence="7 8" key="1">
    <citation type="submission" date="2023-11" db="EMBL/GenBank/DDBJ databases">
        <authorList>
            <person name="Okamura Y."/>
        </authorList>
    </citation>
    <scope>NUCLEOTIDE SEQUENCE [LARGE SCALE GENOMIC DNA]</scope>
</reference>
<accession>A0AAV1JJM1</accession>
<feature type="compositionally biased region" description="Low complexity" evidence="4">
    <location>
        <begin position="1315"/>
        <end position="1324"/>
    </location>
</feature>
<comment type="similarity">
    <text evidence="3">Belongs to the DOCK family.</text>
</comment>
<dbReference type="InterPro" id="IPR046769">
    <property type="entry name" value="DOCKER_Lobe_A"/>
</dbReference>
<dbReference type="Pfam" id="PF20421">
    <property type="entry name" value="DHR-2_Lobe_C"/>
    <property type="match status" value="1"/>
</dbReference>
<dbReference type="InterPro" id="IPR021816">
    <property type="entry name" value="DOCK_C/D_N"/>
</dbReference>
<dbReference type="InterPro" id="IPR027357">
    <property type="entry name" value="DOCKER_dom"/>
</dbReference>
<dbReference type="Proteomes" id="UP001497472">
    <property type="component" value="Unassembled WGS sequence"/>
</dbReference>
<dbReference type="EMBL" id="CAVLEF010000040">
    <property type="protein sequence ID" value="CAK1549593.1"/>
    <property type="molecule type" value="Genomic_DNA"/>
</dbReference>
<sequence>MTLGRKYQNSSGNAGDARKVYASQSKVGTLSGCSSSISLSDMIEPPDYEDVCDRMMGDGDPLAYPTNDIELVTVPRKIRTLTHVLPDEDFTTAPMFVRDCISCYTSDYTVVEYKYRSYSGSAYGRERLAERLDRLLLAPPQNYEIDAEHSTSMEELASQQLSLQFESQPSSGRQSVASISSSSSCNETLTPQGSWASLDLRSSSSDPLLPDLFDKRPQEQIDALNENKRLENRQSDLLGLYAPYLDEEEAVERRLAAEMPCELMGHRILVVCHQLKLELDVEPLFASMALYDAKEKKKLSENFYFNLNSECTRQMLSAHVPHADLSTLCRSAVFDILNPSPDVFLVVRVEKVLQGDVNECIEPYIKDDKNREKVRASAQAACSRLGKFRMPLAWSAVSLLNILSGSNSLERDANTEKDGTNSHTNSLDRKASSSSLEQLRRRAGEVGGSLTRKGSVERRNPNTQNADDIAQNLDTFKPIVITVTSFFKQETDKLRDEDLYKFLAEIKRPSSAPKKLKCIPGTLKIEVSPCPEEIKNGLTPELAKLAPCGDDNVRPCREILPLPLVSPAIPHQQYRNLLYVCVRELNFNAYTSRTGSARNITVRVQLMSGEEQSAALPNIFGRSSCPEFSTEAYTSVLYHNKNPSLYDEIKIKLPAGLGDQHHLLFTFLHVACQRKPVAPDQEKNVETVVGYTWIPLCRNGKLTSGEFNIPVMCEEPPPNYSYIFPDVLLPGTRWIDNHKPIFSIALEAFTTVHPQDGYIERFAMACEAVQEGNIPPRIGLANMEAELRASITELPTANVEALARYLPVVGDKILQLLVAPPSLAGQTLNIAQDVFTCLAHLFTDITNMNDCGTCDAHGRSSLLSTYIHYQCRIPRPALSDTDIGLPLPPSVMTDGSCKILHEEIALQWVVASGATRDLAMTNSWALFELMIKSMVEYLYWSGAHEAPRKARFPDQFTDDLSTLVTNVTAEIIAKYGKNSRLTQSLNNSLAFFLFDLLSIMDRGYVFNLIRGYHKQMCAKISSLPDAVPLVHYKLSFLRIVCSHEHYVSLCLPSGPGRAVSPAPSARSSASSECRTGVSLSGEFRSRHYLAGLMLADLTAALELQSPVLQCAAVNAVLSLLSAHDADPRLTQPELKARVASLYLPLLGIVMDAQPQLYRGFDSGKEILQLDGEMGQFGSLYPASSPEGDFKQSGRPPFNSETSRNLLMCLVWVLRWADRSALSTAVADLPPARLHSLFALIDLCFKCQEYKGRKEIMKCAQQNVRKTTDIKAKLEDVILGQGSARSDFIMRRKGGSNGRTGGRDRWRKDWARGGTRSRPSSPARPQPALAALLSAEVSLTLLHAVCAIVQSCSGSEWSQAACSGALGVVLRALQRNQSTTVLQHMFATVRALIHKLGWSCCSEEWGPGVCRVLLRHCAALSSCTRSHASATLYALMRQHYHLGNNFSRIKMQVTMSLSSLVGTSTTLSEESLRRALKTVLMYAEHDQDLQDSAFPEQVKDLVFNLHMILSDTVKMKEFQEDPEMLLDLMYRIARGYQHSPDLRLTWLNNMAQKHMERSNHLEAGMCLVHGAALVAEHLRSSGRGAALLERVTHNALDESCPDVHLPHHHLTCQELQALLEHAASELMTAGMYETVNEVYKVLIPIAEENRDYKKLANIHSKLSEAFSRIEQLHGKRVFGTYFRVSFYGARFGDLSGEEFIYKEHALTKLPEIFSRLENFYGQRFGPENVVIIKDSNVVDVNTLQPEKAYIQITYVEPYFEPHELRTRITHYERNFNIKRFMYATPFTADGRAHGALGEQCKRKTILTTAHHFPYLKTRIQVVQRSQIILSPIEVAIEDIQKKISELSAATSQEPADAKMLQMVVQGCIGTTVNQGPLELAQVFLAPVAEGTQPPTRLTNKLRLAFKDFSKKCQDALRKNKNLISSEQREYQRELERNFQRFTERLSPLVHATPSHVAQLTNGVSKSEYKYQA</sequence>
<comment type="caution">
    <text evidence="7">The sequence shown here is derived from an EMBL/GenBank/DDBJ whole genome shotgun (WGS) entry which is preliminary data.</text>
</comment>
<proteinExistence type="inferred from homology"/>
<dbReference type="CDD" id="cd08696">
    <property type="entry name" value="C2_Dock-C"/>
    <property type="match status" value="1"/>
</dbReference>
<evidence type="ECO:0000256" key="4">
    <source>
        <dbReference type="SAM" id="MobiDB-lite"/>
    </source>
</evidence>
<protein>
    <recommendedName>
        <fullName evidence="9">Dedicator of cytokinesis protein 7</fullName>
    </recommendedName>
</protein>
<evidence type="ECO:0000259" key="6">
    <source>
        <dbReference type="PROSITE" id="PS51651"/>
    </source>
</evidence>
<dbReference type="CDD" id="cd11695">
    <property type="entry name" value="DHR2_DOCK_C"/>
    <property type="match status" value="1"/>
</dbReference>
<dbReference type="Gene3D" id="1.20.58.740">
    <property type="match status" value="1"/>
</dbReference>
<organism evidence="7 8">
    <name type="scientific">Leptosia nina</name>
    <dbReference type="NCBI Taxonomy" id="320188"/>
    <lineage>
        <taxon>Eukaryota</taxon>
        <taxon>Metazoa</taxon>
        <taxon>Ecdysozoa</taxon>
        <taxon>Arthropoda</taxon>
        <taxon>Hexapoda</taxon>
        <taxon>Insecta</taxon>
        <taxon>Pterygota</taxon>
        <taxon>Neoptera</taxon>
        <taxon>Endopterygota</taxon>
        <taxon>Lepidoptera</taxon>
        <taxon>Glossata</taxon>
        <taxon>Ditrysia</taxon>
        <taxon>Papilionoidea</taxon>
        <taxon>Pieridae</taxon>
        <taxon>Pierinae</taxon>
        <taxon>Leptosia</taxon>
    </lineage>
</organism>
<keyword evidence="2" id="KW-0344">Guanine-nucleotide releasing factor</keyword>
<keyword evidence="8" id="KW-1185">Reference proteome</keyword>
<dbReference type="GO" id="GO:0007264">
    <property type="term" value="P:small GTPase-mediated signal transduction"/>
    <property type="evidence" value="ECO:0007669"/>
    <property type="project" value="InterPro"/>
</dbReference>
<dbReference type="PROSITE" id="PS51650">
    <property type="entry name" value="C2_DOCK"/>
    <property type="match status" value="1"/>
</dbReference>
<dbReference type="InterPro" id="IPR016024">
    <property type="entry name" value="ARM-type_fold"/>
</dbReference>
<feature type="region of interest" description="Disordered" evidence="4">
    <location>
        <begin position="1289"/>
        <end position="1324"/>
    </location>
</feature>
<dbReference type="Pfam" id="PF14429">
    <property type="entry name" value="DOCK-C2"/>
    <property type="match status" value="1"/>
</dbReference>
<keyword evidence="1" id="KW-0597">Phosphoprotein</keyword>
<evidence type="ECO:0000259" key="5">
    <source>
        <dbReference type="PROSITE" id="PS51650"/>
    </source>
</evidence>
<dbReference type="InterPro" id="IPR043162">
    <property type="entry name" value="DOCK_C_lobe_C"/>
</dbReference>
<dbReference type="InterPro" id="IPR037808">
    <property type="entry name" value="C2_Dock-C"/>
</dbReference>
<dbReference type="Gene3D" id="1.25.40.410">
    <property type="match status" value="1"/>
</dbReference>
<evidence type="ECO:0000256" key="3">
    <source>
        <dbReference type="PROSITE-ProRule" id="PRU00983"/>
    </source>
</evidence>
<feature type="compositionally biased region" description="Basic and acidic residues" evidence="4">
    <location>
        <begin position="410"/>
        <end position="431"/>
    </location>
</feature>
<feature type="region of interest" description="Disordered" evidence="4">
    <location>
        <begin position="410"/>
        <end position="468"/>
    </location>
</feature>
<evidence type="ECO:0000313" key="8">
    <source>
        <dbReference type="Proteomes" id="UP001497472"/>
    </source>
</evidence>
<dbReference type="Pfam" id="PF20422">
    <property type="entry name" value="DHR-2_Lobe_B"/>
    <property type="match status" value="1"/>
</dbReference>
<dbReference type="Gene3D" id="2.60.40.150">
    <property type="entry name" value="C2 domain"/>
    <property type="match status" value="1"/>
</dbReference>
<evidence type="ECO:0008006" key="9">
    <source>
        <dbReference type="Google" id="ProtNLM"/>
    </source>
</evidence>
<dbReference type="SUPFAM" id="SSF48371">
    <property type="entry name" value="ARM repeat"/>
    <property type="match status" value="1"/>
</dbReference>